<keyword evidence="3" id="KW-0433">Leucine-rich repeat</keyword>
<feature type="region of interest" description="Disordered" evidence="7">
    <location>
        <begin position="401"/>
        <end position="423"/>
    </location>
</feature>
<dbReference type="InterPro" id="IPR032675">
    <property type="entry name" value="LRR_dom_sf"/>
</dbReference>
<keyword evidence="6" id="KW-1035">Host cytoplasm</keyword>
<dbReference type="Gene3D" id="3.80.10.10">
    <property type="entry name" value="Ribonuclease Inhibitor"/>
    <property type="match status" value="3"/>
</dbReference>
<comment type="caution">
    <text evidence="9">The sequence shown here is derived from an EMBL/GenBank/DDBJ whole genome shotgun (WGS) entry which is preliminary data.</text>
</comment>
<keyword evidence="11" id="KW-1185">Reference proteome</keyword>
<dbReference type="InterPro" id="IPR003591">
    <property type="entry name" value="Leu-rich_rpt_typical-subtyp"/>
</dbReference>
<evidence type="ECO:0000256" key="1">
    <source>
        <dbReference type="ARBA" id="ARBA00000900"/>
    </source>
</evidence>
<dbReference type="EMBL" id="JABWQX020000001">
    <property type="protein sequence ID" value="MBV4552629.1"/>
    <property type="molecule type" value="Genomic_DNA"/>
</dbReference>
<dbReference type="RefSeq" id="WP_186643252.1">
    <property type="nucleotide sequence ID" value="NZ_JABWQX020000001.1"/>
</dbReference>
<comment type="similarity">
    <text evidence="6">Belongs to the LRR-containing bacterial E3 ligase family.</text>
</comment>
<keyword evidence="6" id="KW-0808">Transferase</keyword>
<dbReference type="SUPFAM" id="SSF52058">
    <property type="entry name" value="L domain-like"/>
    <property type="match status" value="2"/>
</dbReference>
<comment type="PTM">
    <text evidence="6">Ubiquitinated in the presence of host E1 ubiquitin-activating enzyme, E2 ubiquitin-conjugating enzyme and ubiquitin.</text>
</comment>
<reference evidence="9" key="2">
    <citation type="submission" date="2020-07" db="EMBL/GenBank/DDBJ databases">
        <authorList>
            <person name="Lood C."/>
            <person name="Girard L."/>
        </authorList>
    </citation>
    <scope>NUCLEOTIDE SEQUENCE</scope>
    <source>
        <strain evidence="9">SWRI102</strain>
    </source>
</reference>
<feature type="active site" description="Glycyl thioester intermediate" evidence="6">
    <location>
        <position position="2081"/>
    </location>
</feature>
<dbReference type="Gene3D" id="1.20.58.360">
    <property type="entry name" value="Shigella T3SS effector IpaH defines"/>
    <property type="match status" value="1"/>
</dbReference>
<dbReference type="GO" id="GO:0005576">
    <property type="term" value="C:extracellular region"/>
    <property type="evidence" value="ECO:0007669"/>
    <property type="project" value="UniProtKB-UniRule"/>
</dbReference>
<accession>A0A923JQD7</accession>
<dbReference type="InterPro" id="IPR001611">
    <property type="entry name" value="Leu-rich_rpt"/>
</dbReference>
<dbReference type="PANTHER" id="PTHR48051">
    <property type="match status" value="1"/>
</dbReference>
<keyword evidence="4" id="KW-0677">Repeat</keyword>
<dbReference type="SMART" id="SM00369">
    <property type="entry name" value="LRR_TYP"/>
    <property type="match status" value="7"/>
</dbReference>
<keyword evidence="6" id="KW-0832">Ubl conjugation</keyword>
<evidence type="ECO:0000259" key="8">
    <source>
        <dbReference type="PROSITE" id="PS52053"/>
    </source>
</evidence>
<evidence type="ECO:0000313" key="11">
    <source>
        <dbReference type="Proteomes" id="UP000659438"/>
    </source>
</evidence>
<protein>
    <recommendedName>
        <fullName evidence="2">RING-type E3 ubiquitin transferase</fullName>
        <ecNumber evidence="2">2.3.2.27</ecNumber>
    </recommendedName>
</protein>
<dbReference type="SUPFAM" id="SSF52047">
    <property type="entry name" value="RNI-like"/>
    <property type="match status" value="1"/>
</dbReference>
<evidence type="ECO:0000313" key="9">
    <source>
        <dbReference type="EMBL" id="MBC3395549.1"/>
    </source>
</evidence>
<dbReference type="InterPro" id="IPR050216">
    <property type="entry name" value="LRR_domain-containing"/>
</dbReference>
<dbReference type="Proteomes" id="UP000659438">
    <property type="component" value="Unassembled WGS sequence"/>
</dbReference>
<gene>
    <name evidence="10" type="ORF">HU742_015905</name>
    <name evidence="9" type="ORF">HU742_10060</name>
</gene>
<evidence type="ECO:0000256" key="4">
    <source>
        <dbReference type="ARBA" id="ARBA00022737"/>
    </source>
</evidence>
<sequence length="2305" mass="257374">MSANPTQDPKKSEPTNPRATESLHADFLEAAMPAWLIDASTQRRQAIKQAGTRPPAWYTNASPEQRKVLDACFKENVVAQNQLDKTLSSFIDVDTFGRGLLIQALKDQFKVETDVDKTLLCLRRPVRMGAFEVEVTSFELLKLPLLQAALHNFERWECDDGAYHESSGFLVETVTSGTYAPVVLNLSVSQFLTLCRTLDIGAKYQVYLQSFFYPVDATTETTLRQQFIASQKAAMRAAAEQALLTKDIEPKDYAMILSVIKGENNPRMGNKRVWFEDMTLMKQRLVGCVAFSICEMHRYSTEMILYVPHDPEHPFKRYDDSQIQTRFKQLLTTPDTGPSQEASPTPYQRFFSQFVPYEKRPYYFSQFVQGAIDAPRDPFLSPWVSFAVLVNPTSLLTKIRDVPPPRPTLRREPDPYVAPSTRPQKGRDLWADNLDLWTYLFDQHREKVLADARSHAVPTNAVDVKAREAKLAHLLQMGMFAVNMVSMFVPVLGEVMMTVMAGQLLYETLEGAVGWGEGDKRAAKAHLVDVAENLALIGVMAGAGAGYSKFAAIKPEPVIERLQPVTLPNGETRLCKPDLSGYESGVTLDDTSVPNAQGQYEVDGRTYIRQGNKVYEQFYDQSIQKWRIKHPTDTAAYQPILVHNGTGAWRHTLERPMAWDRLTLLRRIGHETATFSDEVLLRLADISGVGDNALRKMHLDRTASPPELRDAMRLFKADAEAAQMIGRSQAAVNSGESTRPPMDMASLRQPAIFDSLYFTKPADVRVRILQRECPGLSEAAAQEVIAHGSSADLARLDATRRSPLTMLEEARWYARQGRQVRAYAGLRSDTVGSADSRRLALRALEKLPGWPDTVRLEVRAENNEGVLLDSIGAENASKKTYLIKNGPRYQALNERGENLASLPGQGDDFYRSVLHALPDDTRSALGLSRVDPSAELQRKIIDYADIHHGEMSKVLEPQSKRFKPPVRVSATLKGYYASGRGKGMNPSLEPRVEQVYPDGRQAQAFIRQQRGKTDQQIYSVLQTRLREWETLSDTLDQWQGIATDSPANVHKSQFAQALKESWRNRPLAEEMPEAARLTLSCEEPLPEIVADFPHVQELSVIGSGLTDASADAFLAHFPGVTKLSIGGRENAHIDLSVQAQPLTTLPQALSQMPGLIDLRFTTSAPRLAATYPARLNALTSLEALHISYSGFDSAVMQGADLTSFSRLRTLKIAAPFALTRWPDYLQNLPSLERLDLTHTLIHTLPDAIFEGHEKLWAGLSLDWSRLPPDVFTRAYRYVSNYSGEFGHLADLDQMVNEYCRGQLQHMVGRSEYLGRLPERFKDAWNTPRERFDALETIRAEHDGIFTQFYEPAEPGGLIQAIPSAQWRQPGEGRLLRALQDSWGNALRRRFGLPIDVSTFELSSLEPGLGGERIKTLPVLPAGSFSHVRTLNLGTLDVSLEQARNFFRAFSGIRTMDISGSGFTELPFVAEDLPALRQLDMRNNNVLVSSSVQAQFSGLKSLEVLNLENNPLNALDVSGLTQLKALNLKATQLRGWPIGAESLPQLSWLDLRDNRLESLPMAVLSDDDVLLKINLTGNSFSLEAEAALSAAQQRVEQSNGLPLGALARFAKETVPLDFPPVETGWSITQLLLSLPEESAVVEGDAGLQLRLQRLGPIMTPERAALKLAQWRENGMTEVQIDARISQWHQACDTLTRQLNGWIYTRGVHPARRTVSAQSRLLAAMRIGEVWQEGLIHVGASEQTLSLHGLLLGDLPELVERLPGVTTLDLSGVLLTEQGSNGFFESFPHVRRLNLSSNGLTDVPHAVVQMSQLQHLELAYNNIPPEAVYPLLTHGRLRELNLRSNWMETFDPVDFGRIETLDLSDNGINDWPQHLLSAQHLRELNLGSNELTEIAPGLLDGNHETLVAGTDLSHCEDLSLAALQQLRNYSIQHNSTSVMGFSLDELDSWIAVLERSEGEGGTSDFDEDSEEGQGVGHDPHAAVAPVEPLLDPLGDSSNLALEPWLVGSSAEQTSIRSTIWTQLSEETEHERFFQLLALLRDTFDFRFNRAELTQRVWNVMDAASESSELRQVLFHNAETHGTCIDGRILTFSELEVRVFVYQALRDIPPDRPMLRGRALLRLSRQLFRLDRVDTLAEAAGLGMDRAEVRLRYRIGLTSGWGDGIDLPGQPSHMAYGAPITGVTLAQTRASILEAEQTDALLESMASRDYWTTYLRERYPEQMDDIEDTVASRREQLLSELEDRRGDGKVDTEQYNLQLNALSRTVDSLRTQKLVELTRRELDDLQGVAAEAEQSGNRSPQPGPSHHN</sequence>
<name>A0A923JQD7_9PSED</name>
<keyword evidence="6" id="KW-0964">Secreted</keyword>
<dbReference type="EMBL" id="JABWQX010000002">
    <property type="protein sequence ID" value="MBC3395549.1"/>
    <property type="molecule type" value="Genomic_DNA"/>
</dbReference>
<reference evidence="9 11" key="1">
    <citation type="journal article" date="2020" name="Microorganisms">
        <title>Reliable Identification of Environmental Pseudomonas Isolates Using the rpoD Gene.</title>
        <authorList>
            <consortium name="The Broad Institute Genome Sequencing Platform"/>
            <person name="Girard L."/>
            <person name="Lood C."/>
            <person name="Rokni-Zadeh H."/>
            <person name="van Noort V."/>
            <person name="Lavigne R."/>
            <person name="De Mot R."/>
        </authorList>
    </citation>
    <scope>NUCLEOTIDE SEQUENCE</scope>
    <source>
        <strain evidence="9 11">SWRI102</strain>
    </source>
</reference>
<evidence type="ECO:0000256" key="5">
    <source>
        <dbReference type="ARBA" id="ARBA00023026"/>
    </source>
</evidence>
<proteinExistence type="inferred from homology"/>
<dbReference type="PROSITE" id="PS52053">
    <property type="entry name" value="NEL"/>
    <property type="match status" value="1"/>
</dbReference>
<feature type="region of interest" description="Disordered" evidence="7">
    <location>
        <begin position="1955"/>
        <end position="1978"/>
    </location>
</feature>
<reference evidence="10" key="3">
    <citation type="submission" date="2021-06" db="EMBL/GenBank/DDBJ databases">
        <title>Updating the genus Pseudomonas: Description of 43 new species and partition of the Pseudomonas putida group.</title>
        <authorList>
            <person name="Girard L."/>
            <person name="Lood C."/>
            <person name="Vandamme P."/>
            <person name="Rokni-Zadeh H."/>
            <person name="Van Noort V."/>
            <person name="Hofte M."/>
            <person name="Lavigne R."/>
            <person name="De Mot R."/>
        </authorList>
    </citation>
    <scope>NUCLEOTIDE SEQUENCE</scope>
    <source>
        <strain evidence="10">SWRI102</strain>
    </source>
</reference>
<keyword evidence="5" id="KW-0843">Virulence</keyword>
<dbReference type="Pfam" id="PF14496">
    <property type="entry name" value="NEL"/>
    <property type="match status" value="1"/>
</dbReference>
<dbReference type="GO" id="GO:0005737">
    <property type="term" value="C:cytoplasm"/>
    <property type="evidence" value="ECO:0007669"/>
    <property type="project" value="TreeGrafter"/>
</dbReference>
<feature type="compositionally biased region" description="Basic and acidic residues" evidence="7">
    <location>
        <begin position="401"/>
        <end position="414"/>
    </location>
</feature>
<dbReference type="EC" id="2.3.2.27" evidence="2"/>
<evidence type="ECO:0000256" key="7">
    <source>
        <dbReference type="SAM" id="MobiDB-lite"/>
    </source>
</evidence>
<evidence type="ECO:0000256" key="2">
    <source>
        <dbReference type="ARBA" id="ARBA00012483"/>
    </source>
</evidence>
<dbReference type="InterPro" id="IPR029487">
    <property type="entry name" value="NEL_dom"/>
</dbReference>
<evidence type="ECO:0000256" key="6">
    <source>
        <dbReference type="PROSITE-ProRule" id="PRU01398"/>
    </source>
</evidence>
<dbReference type="InterPro" id="IPR046673">
    <property type="entry name" value="ToxA_N"/>
</dbReference>
<dbReference type="GO" id="GO:0016567">
    <property type="term" value="P:protein ubiquitination"/>
    <property type="evidence" value="ECO:0007669"/>
    <property type="project" value="InterPro"/>
</dbReference>
<comment type="catalytic activity">
    <reaction evidence="1">
        <text>S-ubiquitinyl-[E2 ubiquitin-conjugating enzyme]-L-cysteine + [acceptor protein]-L-lysine = [E2 ubiquitin-conjugating enzyme]-L-cysteine + N(6)-ubiquitinyl-[acceptor protein]-L-lysine.</text>
        <dbReference type="EC" id="2.3.2.27"/>
    </reaction>
</comment>
<dbReference type="Pfam" id="PF13855">
    <property type="entry name" value="LRR_8"/>
    <property type="match status" value="1"/>
</dbReference>
<dbReference type="Pfam" id="PF20178">
    <property type="entry name" value="ToxA_N"/>
    <property type="match status" value="1"/>
</dbReference>
<dbReference type="GO" id="GO:0061630">
    <property type="term" value="F:ubiquitin protein ligase activity"/>
    <property type="evidence" value="ECO:0007669"/>
    <property type="project" value="UniProtKB-EC"/>
</dbReference>
<feature type="domain" description="NEL" evidence="8">
    <location>
        <begin position="1994"/>
        <end position="2295"/>
    </location>
</feature>
<evidence type="ECO:0000256" key="3">
    <source>
        <dbReference type="ARBA" id="ARBA00022614"/>
    </source>
</evidence>
<feature type="region of interest" description="Disordered" evidence="7">
    <location>
        <begin position="2282"/>
        <end position="2305"/>
    </location>
</feature>
<keyword evidence="6" id="KW-0833">Ubl conjugation pathway</keyword>
<organism evidence="9">
    <name type="scientific">Pseudomonas marvdashtae</name>
    <dbReference type="NCBI Taxonomy" id="2745500"/>
    <lineage>
        <taxon>Bacteria</taxon>
        <taxon>Pseudomonadati</taxon>
        <taxon>Pseudomonadota</taxon>
        <taxon>Gammaproteobacteria</taxon>
        <taxon>Pseudomonadales</taxon>
        <taxon>Pseudomonadaceae</taxon>
        <taxon>Pseudomonas</taxon>
    </lineage>
</organism>
<evidence type="ECO:0000313" key="10">
    <source>
        <dbReference type="EMBL" id="MBV4552629.1"/>
    </source>
</evidence>
<dbReference type="PANTHER" id="PTHR48051:SF1">
    <property type="entry name" value="RAS SUPPRESSOR PROTEIN 1"/>
    <property type="match status" value="1"/>
</dbReference>